<dbReference type="Gene3D" id="2.60.40.1930">
    <property type="match status" value="1"/>
</dbReference>
<dbReference type="Proteomes" id="UP000751614">
    <property type="component" value="Unassembled WGS sequence"/>
</dbReference>
<name>A0ABY2WJC3_9FLAO</name>
<reference evidence="1 2" key="1">
    <citation type="submission" date="2019-05" db="EMBL/GenBank/DDBJ databases">
        <title>Flagellimonas sp. AsT0115, sp. nov., isolated from a marine red algae, Asparagopsis taxiformis.</title>
        <authorList>
            <person name="Kim J."/>
            <person name="Jeong S.E."/>
            <person name="Jeon C.O."/>
        </authorList>
    </citation>
    <scope>NUCLEOTIDE SEQUENCE [LARGE SCALE GENOMIC DNA]</scope>
    <source>
        <strain evidence="1 2">AsT0115</strain>
    </source>
</reference>
<accession>A0ABY2WJC3</accession>
<evidence type="ECO:0000313" key="1">
    <source>
        <dbReference type="EMBL" id="TMU54943.1"/>
    </source>
</evidence>
<evidence type="ECO:0008006" key="3">
    <source>
        <dbReference type="Google" id="ProtNLM"/>
    </source>
</evidence>
<evidence type="ECO:0000313" key="2">
    <source>
        <dbReference type="Proteomes" id="UP000751614"/>
    </source>
</evidence>
<dbReference type="EMBL" id="VCNI01000002">
    <property type="protein sequence ID" value="TMU54943.1"/>
    <property type="molecule type" value="Genomic_DNA"/>
</dbReference>
<proteinExistence type="predicted"/>
<sequence length="922" mass="105506">MKRIRLLVVLSACIVLSQKNVCGQDSLEVSKLANAEKIYLQLNNLIHSVGQTLWFKGIVTRSADNCLSAMSQVLYVELIDFDKRVVDKKKLKLIDGIGQGSFELNPNYAPGRYLVRAYTEWNKNFGKDFVFSEYIQITTNEIIEESNKAIKNIVLTELQGDSIQLSATIQPRLIDPNFRGKLKLFIESDDIKDSVILERNRKKIYQLNYVIPKNTYQVKLKLALEGIKLRNNNIAFVNSFSRTIIVDEDKIDLQFFPEGGQIVHDIEGLVAFKAIDFNGKGVPVSGIVVNKDGEVITEFKSNDLGMGTIYLRGNVDDLYHAKVTIADKAYTYPLPKTEPQGYALKVVFTGKYARVQVKSNLTKNGSIYLNVESRGIRYRQLKLEHKNQVSKIRIPREILPDGIVKITVLDAQHIPVCERLIFNSLDRNRLTLDIQSIQKSYKQRDKVVFDIASLGKGNKPEWANTSVLVLNKGIAEQEAIRPNILSYFLLNSELNGVIENPNHYFDSKNTTRMRDLNVLMLTQGWRSYKFQSFDEAIDYKHKPEKGLQVSGTIAELLNDRRKHKKVVDLTMMAFGNPKQVFTHKVDSLGTFQFAIDDAYKEELQLLFQTKKENGRKKEYTISLNQQLPPQIRYDEKKAVLTADTLVAKQYVDRTIDQQGQEAEFEVGENTIRLEGVELTDYRLTPERQKMMDLHGEPDLVIEDKELHQEIKKWSHGLFSVLQFSYPDDIMIRQVGRLEKRFQLATAIGSDFSFIIIDGIPVQIEDYSIIGLLPTEEIMSVEIINNPNYPRKYVSEVFGTPLALNSSVRVSFINIYTYSKKGLFGVRRTRGMNKKIIQGFSPLKEFYTPKYDNLEPSDWSIPDMRHIVYWNPSVIPDDLGKATVEYYNGDDIGDMLVVLETISKEGKIGYGQFSYKVTENLEK</sequence>
<dbReference type="RefSeq" id="WP_138836588.1">
    <property type="nucleotide sequence ID" value="NZ_VCNI01000002.1"/>
</dbReference>
<comment type="caution">
    <text evidence="1">The sequence shown here is derived from an EMBL/GenBank/DDBJ whole genome shotgun (WGS) entry which is preliminary data.</text>
</comment>
<organism evidence="1 2">
    <name type="scientific">Flagellimonas algicola</name>
    <dbReference type="NCBI Taxonomy" id="2583815"/>
    <lineage>
        <taxon>Bacteria</taxon>
        <taxon>Pseudomonadati</taxon>
        <taxon>Bacteroidota</taxon>
        <taxon>Flavobacteriia</taxon>
        <taxon>Flavobacteriales</taxon>
        <taxon>Flavobacteriaceae</taxon>
        <taxon>Flagellimonas</taxon>
    </lineage>
</organism>
<gene>
    <name evidence="1" type="ORF">FGG15_12165</name>
</gene>
<protein>
    <recommendedName>
        <fullName evidence="3">TonB-dependent receptor-like protein</fullName>
    </recommendedName>
</protein>
<keyword evidence="2" id="KW-1185">Reference proteome</keyword>